<keyword evidence="11" id="KW-1185">Reference proteome</keyword>
<evidence type="ECO:0000256" key="4">
    <source>
        <dbReference type="ARBA" id="ARBA00023125"/>
    </source>
</evidence>
<dbReference type="NCBIfam" id="NF004207">
    <property type="entry name" value="PRK05657.1"/>
    <property type="match status" value="1"/>
</dbReference>
<dbReference type="PANTHER" id="PTHR30603:SF67">
    <property type="entry name" value="RNA POLYMERASE SIGMA FACTOR RPOS"/>
    <property type="match status" value="1"/>
</dbReference>
<dbReference type="PROSITE" id="PS00716">
    <property type="entry name" value="SIGMA70_2"/>
    <property type="match status" value="1"/>
</dbReference>
<dbReference type="Gene3D" id="1.10.601.10">
    <property type="entry name" value="RNA Polymerase Primary Sigma Factor"/>
    <property type="match status" value="1"/>
</dbReference>
<dbReference type="Pfam" id="PF00140">
    <property type="entry name" value="Sigma70_r1_2"/>
    <property type="match status" value="1"/>
</dbReference>
<dbReference type="NCBIfam" id="TIGR02394">
    <property type="entry name" value="rpoS_proteo"/>
    <property type="match status" value="1"/>
</dbReference>
<dbReference type="InterPro" id="IPR036388">
    <property type="entry name" value="WH-like_DNA-bd_sf"/>
</dbReference>
<dbReference type="Proteomes" id="UP000545606">
    <property type="component" value="Unassembled WGS sequence"/>
</dbReference>
<dbReference type="GO" id="GO:0005737">
    <property type="term" value="C:cytoplasm"/>
    <property type="evidence" value="ECO:0007669"/>
    <property type="project" value="UniProtKB-SubCell"/>
</dbReference>
<organism evidence="10 11">
    <name type="scientific">Aquitalea aquatica</name>
    <dbReference type="NCBI Taxonomy" id="3044273"/>
    <lineage>
        <taxon>Bacteria</taxon>
        <taxon>Pseudomonadati</taxon>
        <taxon>Pseudomonadota</taxon>
        <taxon>Betaproteobacteria</taxon>
        <taxon>Neisseriales</taxon>
        <taxon>Chromobacteriaceae</taxon>
        <taxon>Aquitalea</taxon>
    </lineage>
</organism>
<dbReference type="AlphaFoldDB" id="A0A838Y6P6"/>
<feature type="compositionally biased region" description="Acidic residues" evidence="7">
    <location>
        <begin position="1"/>
        <end position="30"/>
    </location>
</feature>
<dbReference type="InterPro" id="IPR013324">
    <property type="entry name" value="RNA_pol_sigma_r3/r4-like"/>
</dbReference>
<dbReference type="Pfam" id="PF04542">
    <property type="entry name" value="Sigma70_r2"/>
    <property type="match status" value="1"/>
</dbReference>
<keyword evidence="5 6" id="KW-0804">Transcription</keyword>
<comment type="subcellular location">
    <subcellularLocation>
        <location evidence="6">Cytoplasm</location>
    </subcellularLocation>
</comment>
<dbReference type="GO" id="GO:0006352">
    <property type="term" value="P:DNA-templated transcription initiation"/>
    <property type="evidence" value="ECO:0007669"/>
    <property type="project" value="UniProtKB-UniRule"/>
</dbReference>
<evidence type="ECO:0000313" key="11">
    <source>
        <dbReference type="Proteomes" id="UP000545606"/>
    </source>
</evidence>
<feature type="DNA-binding region" description="H-T-H motif" evidence="6">
    <location>
        <begin position="275"/>
        <end position="294"/>
    </location>
</feature>
<evidence type="ECO:0000256" key="2">
    <source>
        <dbReference type="ARBA" id="ARBA00023015"/>
    </source>
</evidence>
<dbReference type="Pfam" id="PF04539">
    <property type="entry name" value="Sigma70_r3"/>
    <property type="match status" value="1"/>
</dbReference>
<keyword evidence="1 6" id="KW-0963">Cytoplasm</keyword>
<feature type="region of interest" description="Sigma-70 factor domain-2" evidence="6">
    <location>
        <begin position="81"/>
        <end position="151"/>
    </location>
</feature>
<keyword evidence="4 6" id="KW-0238">DNA-binding</keyword>
<dbReference type="InterPro" id="IPR007630">
    <property type="entry name" value="RNA_pol_sigma70_r4"/>
</dbReference>
<evidence type="ECO:0000259" key="8">
    <source>
        <dbReference type="PROSITE" id="PS00715"/>
    </source>
</evidence>
<evidence type="ECO:0000256" key="5">
    <source>
        <dbReference type="ARBA" id="ARBA00023163"/>
    </source>
</evidence>
<feature type="domain" description="RNA polymerase sigma-70" evidence="9">
    <location>
        <begin position="274"/>
        <end position="300"/>
    </location>
</feature>
<name>A0A838Y6P6_9NEIS</name>
<dbReference type="PRINTS" id="PR00046">
    <property type="entry name" value="SIGMA70FCT"/>
</dbReference>
<dbReference type="Gene3D" id="1.10.10.10">
    <property type="entry name" value="Winged helix-like DNA-binding domain superfamily/Winged helix DNA-binding domain"/>
    <property type="match status" value="2"/>
</dbReference>
<evidence type="ECO:0000313" key="10">
    <source>
        <dbReference type="EMBL" id="MBA4708217.1"/>
    </source>
</evidence>
<feature type="short sequence motif" description="Interaction with polymerase core subunit RpoC" evidence="6">
    <location>
        <begin position="105"/>
        <end position="108"/>
    </location>
</feature>
<dbReference type="GO" id="GO:0016987">
    <property type="term" value="F:sigma factor activity"/>
    <property type="evidence" value="ECO:0007669"/>
    <property type="project" value="UniProtKB-UniRule"/>
</dbReference>
<evidence type="ECO:0000256" key="6">
    <source>
        <dbReference type="HAMAP-Rule" id="MF_00959"/>
    </source>
</evidence>
<evidence type="ECO:0000259" key="9">
    <source>
        <dbReference type="PROSITE" id="PS00716"/>
    </source>
</evidence>
<dbReference type="RefSeq" id="WP_181835413.1">
    <property type="nucleotide sequence ID" value="NZ_JACERN010000022.1"/>
</dbReference>
<dbReference type="NCBIfam" id="TIGR02937">
    <property type="entry name" value="sigma70-ECF"/>
    <property type="match status" value="1"/>
</dbReference>
<comment type="subunit">
    <text evidence="6">Interacts with the RNA polymerase core enzyme.</text>
</comment>
<comment type="caution">
    <text evidence="10">The sequence shown here is derived from an EMBL/GenBank/DDBJ whole genome shotgun (WGS) entry which is preliminary data.</text>
</comment>
<dbReference type="PROSITE" id="PS00715">
    <property type="entry name" value="SIGMA70_1"/>
    <property type="match status" value="1"/>
</dbReference>
<dbReference type="SUPFAM" id="SSF88659">
    <property type="entry name" value="Sigma3 and sigma4 domains of RNA polymerase sigma factors"/>
    <property type="match status" value="2"/>
</dbReference>
<dbReference type="InterPro" id="IPR007627">
    <property type="entry name" value="RNA_pol_sigma70_r2"/>
</dbReference>
<dbReference type="HAMAP" id="MF_00959">
    <property type="entry name" value="Sigma70_RpoS"/>
    <property type="match status" value="1"/>
</dbReference>
<evidence type="ECO:0000256" key="7">
    <source>
        <dbReference type="SAM" id="MobiDB-lite"/>
    </source>
</evidence>
<dbReference type="InterPro" id="IPR000943">
    <property type="entry name" value="RNA_pol_sigma70"/>
</dbReference>
<dbReference type="EMBL" id="JACERN010000022">
    <property type="protein sequence ID" value="MBA4708217.1"/>
    <property type="molecule type" value="Genomic_DNA"/>
</dbReference>
<feature type="region of interest" description="Sigma-70 factor domain-1" evidence="6">
    <location>
        <begin position="43"/>
        <end position="76"/>
    </location>
</feature>
<dbReference type="InterPro" id="IPR012761">
    <property type="entry name" value="RNA_pol_sigma_RpoS"/>
</dbReference>
<dbReference type="InterPro" id="IPR013325">
    <property type="entry name" value="RNA_pol_sigma_r2"/>
</dbReference>
<comment type="function">
    <text evidence="6">Sigma factors are initiation factors that promote the attachment of RNA polymerase to specific initiation sites and are then released. This sigma factor is the master transcriptional regulator of the stationary phase and the general stress response.</text>
</comment>
<keyword evidence="3 6" id="KW-0731">Sigma factor</keyword>
<protein>
    <recommendedName>
        <fullName evidence="6">RNA polymerase sigma factor RpoS</fullName>
    </recommendedName>
    <alternativeName>
        <fullName evidence="6">Sigma S</fullName>
    </alternativeName>
    <alternativeName>
        <fullName evidence="6">Sigma-38</fullName>
    </alternativeName>
</protein>
<evidence type="ECO:0000256" key="1">
    <source>
        <dbReference type="ARBA" id="ARBA00022490"/>
    </source>
</evidence>
<accession>A0A838Y6P6</accession>
<proteinExistence type="inferred from homology"/>
<dbReference type="InterPro" id="IPR014284">
    <property type="entry name" value="RNA_pol_sigma-70_dom"/>
</dbReference>
<dbReference type="InterPro" id="IPR007624">
    <property type="entry name" value="RNA_pol_sigma70_r3"/>
</dbReference>
<dbReference type="InterPro" id="IPR009042">
    <property type="entry name" value="RNA_pol_sigma70_r1_2"/>
</dbReference>
<dbReference type="CDD" id="cd06171">
    <property type="entry name" value="Sigma70_r4"/>
    <property type="match status" value="1"/>
</dbReference>
<gene>
    <name evidence="6 10" type="primary">rpoS</name>
    <name evidence="10" type="ORF">H2Z84_07460</name>
</gene>
<dbReference type="FunFam" id="1.10.601.10:FF:000001">
    <property type="entry name" value="RNA polymerase sigma factor SigA"/>
    <property type="match status" value="1"/>
</dbReference>
<sequence length="315" mass="36212">MSQDSDILEEEEVLEEEAAEEAAAEADAEEVAERQSVTEEVADVTQIYLNDIGNNALLTPAQELALARRVVAGEFEARQKMIEHNLRLVVNIAKHYINRGLALLDLIEEGNIGLMHALEKFDPERGFRFSTYATWWIRQSIERAIMNQSRTIRLPVHVIKELNVYLRASRHLESQIGREPTLDEIAHLVGKPVDDVRKVMNLNERMASLDAPLDIDPMLSIGESIPDEQHEEPEIQLHNSQLEMFVKDWLSQLNEKQCMVIERRYGLNGHEICTLEELAAALNLTRERVRQIQIEGLEQLRRILRRKGISRDFLL</sequence>
<feature type="domain" description="RNA polymerase sigma-70" evidence="8">
    <location>
        <begin position="105"/>
        <end position="118"/>
    </location>
</feature>
<comment type="similarity">
    <text evidence="6">Belongs to the sigma-70 factor family. RpoS subfamily.</text>
</comment>
<dbReference type="Pfam" id="PF04545">
    <property type="entry name" value="Sigma70_r4"/>
    <property type="match status" value="1"/>
</dbReference>
<dbReference type="GO" id="GO:0003677">
    <property type="term" value="F:DNA binding"/>
    <property type="evidence" value="ECO:0007669"/>
    <property type="project" value="UniProtKB-UniRule"/>
</dbReference>
<reference evidence="10 11" key="1">
    <citation type="submission" date="2020-07" db="EMBL/GenBank/DDBJ databases">
        <title>Draft genome sequence of violacein-producing bacteria and related species.</title>
        <authorList>
            <person name="Wilson H.S."/>
            <person name="De Leon M.E."/>
        </authorList>
    </citation>
    <scope>NUCLEOTIDE SEQUENCE [LARGE SCALE GENOMIC DNA]</scope>
    <source>
        <strain evidence="10 11">HSC-21Su07</strain>
    </source>
</reference>
<dbReference type="PANTHER" id="PTHR30603">
    <property type="entry name" value="RNA POLYMERASE SIGMA FACTOR RPO"/>
    <property type="match status" value="1"/>
</dbReference>
<evidence type="ECO:0000256" key="3">
    <source>
        <dbReference type="ARBA" id="ARBA00023082"/>
    </source>
</evidence>
<keyword evidence="2 6" id="KW-0805">Transcription regulation</keyword>
<dbReference type="SUPFAM" id="SSF88946">
    <property type="entry name" value="Sigma2 domain of RNA polymerase sigma factors"/>
    <property type="match status" value="1"/>
</dbReference>
<feature type="region of interest" description="Disordered" evidence="7">
    <location>
        <begin position="1"/>
        <end position="37"/>
    </location>
</feature>
<feature type="region of interest" description="Sigma-70 factor domain-4" evidence="6">
    <location>
        <begin position="249"/>
        <end position="302"/>
    </location>
</feature>
<feature type="region of interest" description="Sigma-70 factor domain-3" evidence="6">
    <location>
        <begin position="161"/>
        <end position="236"/>
    </location>
</feature>
<dbReference type="InterPro" id="IPR050239">
    <property type="entry name" value="Sigma-70_RNA_pol_init_factors"/>
</dbReference>